<sequence length="80" mass="8866">MTMRTSYSLICPCGHKGAVRMSENDAPYSTCWESYSLEGFDGDTFHKEGAAAGWPEVFERLRPVCPSCRRTLTPDNLSGS</sequence>
<evidence type="ECO:0000313" key="1">
    <source>
        <dbReference type="EMBL" id="VVE52776.1"/>
    </source>
</evidence>
<dbReference type="Proteomes" id="UP000334380">
    <property type="component" value="Unassembled WGS sequence"/>
</dbReference>
<name>A0A5E4YVI2_9BURK</name>
<keyword evidence="2" id="KW-1185">Reference proteome</keyword>
<reference evidence="1 2" key="1">
    <citation type="submission" date="2019-08" db="EMBL/GenBank/DDBJ databases">
        <authorList>
            <person name="Peeters C."/>
        </authorList>
    </citation>
    <scope>NUCLEOTIDE SEQUENCE [LARGE SCALE GENOMIC DNA]</scope>
    <source>
        <strain evidence="1 2">LMG 31013</strain>
    </source>
</reference>
<organism evidence="1 2">
    <name type="scientific">Pandoraea terrigena</name>
    <dbReference type="NCBI Taxonomy" id="2508292"/>
    <lineage>
        <taxon>Bacteria</taxon>
        <taxon>Pseudomonadati</taxon>
        <taxon>Pseudomonadota</taxon>
        <taxon>Betaproteobacteria</taxon>
        <taxon>Burkholderiales</taxon>
        <taxon>Burkholderiaceae</taxon>
        <taxon>Pandoraea</taxon>
    </lineage>
</organism>
<proteinExistence type="predicted"/>
<evidence type="ECO:0000313" key="2">
    <source>
        <dbReference type="Proteomes" id="UP000334380"/>
    </source>
</evidence>
<dbReference type="AlphaFoldDB" id="A0A5E4YVI2"/>
<accession>A0A5E4YVI2</accession>
<protein>
    <submittedName>
        <fullName evidence="1">Uncharacterized protein</fullName>
    </submittedName>
</protein>
<dbReference type="EMBL" id="CABPRU010000019">
    <property type="protein sequence ID" value="VVE52776.1"/>
    <property type="molecule type" value="Genomic_DNA"/>
</dbReference>
<gene>
    <name evidence="1" type="ORF">PTE31013_04839</name>
</gene>